<organism evidence="3 4">
    <name type="scientific">Ditylenchus destructor</name>
    <dbReference type="NCBI Taxonomy" id="166010"/>
    <lineage>
        <taxon>Eukaryota</taxon>
        <taxon>Metazoa</taxon>
        <taxon>Ecdysozoa</taxon>
        <taxon>Nematoda</taxon>
        <taxon>Chromadorea</taxon>
        <taxon>Rhabditida</taxon>
        <taxon>Tylenchina</taxon>
        <taxon>Tylenchomorpha</taxon>
        <taxon>Sphaerularioidea</taxon>
        <taxon>Anguinidae</taxon>
        <taxon>Anguininae</taxon>
        <taxon>Ditylenchus</taxon>
    </lineage>
</organism>
<feature type="transmembrane region" description="Helical" evidence="1">
    <location>
        <begin position="37"/>
        <end position="58"/>
    </location>
</feature>
<evidence type="ECO:0000313" key="3">
    <source>
        <dbReference type="EMBL" id="KAI1728246.1"/>
    </source>
</evidence>
<evidence type="ECO:0000256" key="1">
    <source>
        <dbReference type="SAM" id="Phobius"/>
    </source>
</evidence>
<dbReference type="GO" id="GO:0000139">
    <property type="term" value="C:Golgi membrane"/>
    <property type="evidence" value="ECO:0007669"/>
    <property type="project" value="InterPro"/>
</dbReference>
<proteinExistence type="predicted"/>
<dbReference type="GO" id="GO:0006506">
    <property type="term" value="P:GPI anchor biosynthetic process"/>
    <property type="evidence" value="ECO:0007669"/>
    <property type="project" value="TreeGrafter"/>
</dbReference>
<gene>
    <name evidence="3" type="ORF">DdX_00411</name>
</gene>
<dbReference type="Pfam" id="PF10277">
    <property type="entry name" value="Frag1"/>
    <property type="match status" value="1"/>
</dbReference>
<dbReference type="PANTHER" id="PTHR12892">
    <property type="entry name" value="FGF RECEPTOR ACTIVATING PROTEIN 1"/>
    <property type="match status" value="1"/>
</dbReference>
<reference evidence="3" key="1">
    <citation type="submission" date="2022-01" db="EMBL/GenBank/DDBJ databases">
        <title>Genome Sequence Resource for Two Populations of Ditylenchus destructor, the Migratory Endoparasitic Phytonematode.</title>
        <authorList>
            <person name="Zhang H."/>
            <person name="Lin R."/>
            <person name="Xie B."/>
        </authorList>
    </citation>
    <scope>NUCLEOTIDE SEQUENCE</scope>
    <source>
        <strain evidence="3">BazhouSP</strain>
    </source>
</reference>
<dbReference type="AlphaFoldDB" id="A0AAD4NEX7"/>
<dbReference type="Proteomes" id="UP001201812">
    <property type="component" value="Unassembled WGS sequence"/>
</dbReference>
<feature type="transmembrane region" description="Helical" evidence="1">
    <location>
        <begin position="135"/>
        <end position="161"/>
    </location>
</feature>
<dbReference type="InterPro" id="IPR039545">
    <property type="entry name" value="PGAP2"/>
</dbReference>
<sequence>MILALHLPPRMVYGLAYKNQYLMCESKYKQKLWFPRMVWWHMKLIWLEGAGLVIVSIIDIETHFVPHASAFAVWVIAFCFNMLFNTILHHHSGIRQLTPKHDTIFYIKCGLFLLGYLLSWSTAFSYSIYAVLCSSVAYALFSMAEYILVGCNSLFYFLLVWELSGGRFEFYVSHKCHLGSTRTDVLMT</sequence>
<dbReference type="PANTHER" id="PTHR12892:SF15">
    <property type="entry name" value="POST-GPI ATTACHMENT TO PROTEINS FACTOR 2-LIKE"/>
    <property type="match status" value="1"/>
</dbReference>
<keyword evidence="1" id="KW-1133">Transmembrane helix</keyword>
<evidence type="ECO:0000259" key="2">
    <source>
        <dbReference type="Pfam" id="PF10277"/>
    </source>
</evidence>
<keyword evidence="1" id="KW-0472">Membrane</keyword>
<name>A0AAD4NEX7_9BILA</name>
<comment type="caution">
    <text evidence="3">The sequence shown here is derived from an EMBL/GenBank/DDBJ whole genome shotgun (WGS) entry which is preliminary data.</text>
</comment>
<evidence type="ECO:0000313" key="4">
    <source>
        <dbReference type="Proteomes" id="UP001201812"/>
    </source>
</evidence>
<feature type="domain" description="CWH43-like N-terminal" evidence="2">
    <location>
        <begin position="1"/>
        <end position="164"/>
    </location>
</feature>
<feature type="transmembrane region" description="Helical" evidence="1">
    <location>
        <begin position="64"/>
        <end position="84"/>
    </location>
</feature>
<dbReference type="GO" id="GO:0005789">
    <property type="term" value="C:endoplasmic reticulum membrane"/>
    <property type="evidence" value="ECO:0007669"/>
    <property type="project" value="TreeGrafter"/>
</dbReference>
<dbReference type="EMBL" id="JAKKPZ010000001">
    <property type="protein sequence ID" value="KAI1728246.1"/>
    <property type="molecule type" value="Genomic_DNA"/>
</dbReference>
<keyword evidence="1" id="KW-0812">Transmembrane</keyword>
<keyword evidence="4" id="KW-1185">Reference proteome</keyword>
<dbReference type="InterPro" id="IPR019402">
    <property type="entry name" value="CWH43_N"/>
</dbReference>
<feature type="transmembrane region" description="Helical" evidence="1">
    <location>
        <begin position="105"/>
        <end position="129"/>
    </location>
</feature>
<protein>
    <submittedName>
        <fullName evidence="3">Frag1/DRAM/Sfk1 family domain-containing protein</fullName>
    </submittedName>
</protein>
<accession>A0AAD4NEX7</accession>